<comment type="caution">
    <text evidence="1">The sequence shown here is derived from an EMBL/GenBank/DDBJ whole genome shotgun (WGS) entry which is preliminary data.</text>
</comment>
<keyword evidence="2" id="KW-1185">Reference proteome</keyword>
<feature type="non-terminal residue" evidence="1">
    <location>
        <position position="1"/>
    </location>
</feature>
<sequence>SGTHTVSYWSTDWAGNTEQAHAVTVSIDKSADVTSSVSIARSGLTVNRFTNKYTGTVTITNTGGQPLAGPLHLRLQALTAGVTLDTQTGVKDGVPYMALPVASLAAGQSVTLTTTFSNPNKAGIAYTPALFSIQ</sequence>
<accession>A0ACC7MM87</accession>
<keyword evidence="1" id="KW-0540">Nuclease</keyword>
<protein>
    <submittedName>
        <fullName evidence="1">Endonuclease/exonuclease/phosphatase</fullName>
    </submittedName>
</protein>
<proteinExistence type="predicted"/>
<dbReference type="Proteomes" id="UP001168096">
    <property type="component" value="Unassembled WGS sequence"/>
</dbReference>
<evidence type="ECO:0000313" key="2">
    <source>
        <dbReference type="Proteomes" id="UP001168096"/>
    </source>
</evidence>
<name>A0ACC7MM87_9BURK</name>
<evidence type="ECO:0000313" key="1">
    <source>
        <dbReference type="EMBL" id="MFJ1472620.1"/>
    </source>
</evidence>
<organism evidence="1 2">
    <name type="scientific">Massilia orientalis</name>
    <dbReference type="NCBI Taxonomy" id="3050128"/>
    <lineage>
        <taxon>Bacteria</taxon>
        <taxon>Pseudomonadati</taxon>
        <taxon>Pseudomonadota</taxon>
        <taxon>Betaproteobacteria</taxon>
        <taxon>Burkholderiales</taxon>
        <taxon>Oxalobacteraceae</taxon>
        <taxon>Telluria group</taxon>
        <taxon>Massilia</taxon>
    </lineage>
</organism>
<keyword evidence="1" id="KW-0378">Hydrolase</keyword>
<dbReference type="EMBL" id="JASNRB020000085">
    <property type="protein sequence ID" value="MFJ1472620.1"/>
    <property type="molecule type" value="Genomic_DNA"/>
</dbReference>
<keyword evidence="1" id="KW-0255">Endonuclease</keyword>
<reference evidence="1" key="1">
    <citation type="submission" date="2024-11" db="EMBL/GenBank/DDBJ databases">
        <title>Description of Massilia orientalis sp. nov., isolated from rhizosphere soil of Ageratina adenophora.</title>
        <authorList>
            <person name="Wang Y."/>
        </authorList>
    </citation>
    <scope>NUCLEOTIDE SEQUENCE</scope>
    <source>
        <strain evidence="1">YIM B02787</strain>
    </source>
</reference>
<gene>
    <name evidence="1" type="ORF">QPK29_033440</name>
</gene>